<evidence type="ECO:0000313" key="1">
    <source>
        <dbReference type="EMBL" id="JAD24061.1"/>
    </source>
</evidence>
<dbReference type="AlphaFoldDB" id="A0A0A8YD84"/>
<reference evidence="1" key="2">
    <citation type="journal article" date="2015" name="Data Brief">
        <title>Shoot transcriptome of the giant reed, Arundo donax.</title>
        <authorList>
            <person name="Barrero R.A."/>
            <person name="Guerrero F.D."/>
            <person name="Moolhuijzen P."/>
            <person name="Goolsby J.A."/>
            <person name="Tidwell J."/>
            <person name="Bellgard S.E."/>
            <person name="Bellgard M.I."/>
        </authorList>
    </citation>
    <scope>NUCLEOTIDE SEQUENCE</scope>
    <source>
        <tissue evidence="1">Shoot tissue taken approximately 20 cm above the soil surface</tissue>
    </source>
</reference>
<organism evidence="1">
    <name type="scientific">Arundo donax</name>
    <name type="common">Giant reed</name>
    <name type="synonym">Donax arundinaceus</name>
    <dbReference type="NCBI Taxonomy" id="35708"/>
    <lineage>
        <taxon>Eukaryota</taxon>
        <taxon>Viridiplantae</taxon>
        <taxon>Streptophyta</taxon>
        <taxon>Embryophyta</taxon>
        <taxon>Tracheophyta</taxon>
        <taxon>Spermatophyta</taxon>
        <taxon>Magnoliopsida</taxon>
        <taxon>Liliopsida</taxon>
        <taxon>Poales</taxon>
        <taxon>Poaceae</taxon>
        <taxon>PACMAD clade</taxon>
        <taxon>Arundinoideae</taxon>
        <taxon>Arundineae</taxon>
        <taxon>Arundo</taxon>
    </lineage>
</organism>
<accession>A0A0A8YD84</accession>
<name>A0A0A8YD84_ARUDO</name>
<reference evidence="1" key="1">
    <citation type="submission" date="2014-09" db="EMBL/GenBank/DDBJ databases">
        <authorList>
            <person name="Magalhaes I.L.F."/>
            <person name="Oliveira U."/>
            <person name="Santos F.R."/>
            <person name="Vidigal T.H.D.A."/>
            <person name="Brescovit A.D."/>
            <person name="Santos A.J."/>
        </authorList>
    </citation>
    <scope>NUCLEOTIDE SEQUENCE</scope>
    <source>
        <tissue evidence="1">Shoot tissue taken approximately 20 cm above the soil surface</tissue>
    </source>
</reference>
<dbReference type="EMBL" id="GBRH01273834">
    <property type="protein sequence ID" value="JAD24061.1"/>
    <property type="molecule type" value="Transcribed_RNA"/>
</dbReference>
<proteinExistence type="predicted"/>
<protein>
    <submittedName>
        <fullName evidence="1">Uncharacterized protein</fullName>
    </submittedName>
</protein>
<sequence>MVALSSWLSWALKWMRMRVSSGRAFTHQRVVHGVRRSPFNSICTSRRGLVSLPEMHSTLPWIKAKAFSSTT</sequence>